<dbReference type="Proteomes" id="UP000006263">
    <property type="component" value="Unassembled WGS sequence"/>
</dbReference>
<name>K6ZPV7_9ALTE</name>
<evidence type="ECO:0000313" key="1">
    <source>
        <dbReference type="EMBL" id="GAC25360.1"/>
    </source>
</evidence>
<dbReference type="AlphaFoldDB" id="K6ZPV7"/>
<protein>
    <submittedName>
        <fullName evidence="1">Uncharacterized protein</fullName>
    </submittedName>
</protein>
<organism evidence="1 2">
    <name type="scientific">Paraglaciecola mesophila KMM 241</name>
    <dbReference type="NCBI Taxonomy" id="1128912"/>
    <lineage>
        <taxon>Bacteria</taxon>
        <taxon>Pseudomonadati</taxon>
        <taxon>Pseudomonadota</taxon>
        <taxon>Gammaproteobacteria</taxon>
        <taxon>Alteromonadales</taxon>
        <taxon>Alteromonadaceae</taxon>
        <taxon>Paraglaciecola</taxon>
    </lineage>
</organism>
<comment type="caution">
    <text evidence="1">The sequence shown here is derived from an EMBL/GenBank/DDBJ whole genome shotgun (WGS) entry which is preliminary data.</text>
</comment>
<proteinExistence type="predicted"/>
<gene>
    <name evidence="1" type="ORF">GMES_3071</name>
</gene>
<dbReference type="EMBL" id="BAEP01000060">
    <property type="protein sequence ID" value="GAC25360.1"/>
    <property type="molecule type" value="Genomic_DNA"/>
</dbReference>
<reference evidence="1 2" key="1">
    <citation type="journal article" date="2017" name="Antonie Van Leeuwenhoek">
        <title>Rhizobium rhizosphaerae sp. nov., a novel species isolated from rice rhizosphere.</title>
        <authorList>
            <person name="Zhao J.J."/>
            <person name="Zhang J."/>
            <person name="Zhang R.J."/>
            <person name="Zhang C.W."/>
            <person name="Yin H.Q."/>
            <person name="Zhang X.X."/>
        </authorList>
    </citation>
    <scope>NUCLEOTIDE SEQUENCE [LARGE SCALE GENOMIC DNA]</scope>
    <source>
        <strain evidence="1 2">KMM 241</strain>
    </source>
</reference>
<accession>K6ZPV7</accession>
<sequence length="37" mass="3978">MMGIICVRLGQMQIVMAVDAQSISLIVGQNVSMKQAL</sequence>
<evidence type="ECO:0000313" key="2">
    <source>
        <dbReference type="Proteomes" id="UP000006263"/>
    </source>
</evidence>